<name>A0ABT4CXP6_9CLOT</name>
<keyword evidence="1" id="KW-0812">Transmembrane</keyword>
<comment type="caution">
    <text evidence="2">The sequence shown here is derived from an EMBL/GenBank/DDBJ whole genome shotgun (WGS) entry which is preliminary data.</text>
</comment>
<gene>
    <name evidence="2" type="primary">spoIIIAB</name>
    <name evidence="2" type="ORF">OW763_05225</name>
</gene>
<organism evidence="2 3">
    <name type="scientific">Clostridium aestuarii</name>
    <dbReference type="NCBI Taxonomy" id="338193"/>
    <lineage>
        <taxon>Bacteria</taxon>
        <taxon>Bacillati</taxon>
        <taxon>Bacillota</taxon>
        <taxon>Clostridia</taxon>
        <taxon>Eubacteriales</taxon>
        <taxon>Clostridiaceae</taxon>
        <taxon>Clostridium</taxon>
    </lineage>
</organism>
<keyword evidence="1" id="KW-0472">Membrane</keyword>
<accession>A0ABT4CXP6</accession>
<keyword evidence="1" id="KW-1133">Transmembrane helix</keyword>
<dbReference type="Proteomes" id="UP001078443">
    <property type="component" value="Unassembled WGS sequence"/>
</dbReference>
<evidence type="ECO:0000313" key="3">
    <source>
        <dbReference type="Proteomes" id="UP001078443"/>
    </source>
</evidence>
<feature type="transmembrane region" description="Helical" evidence="1">
    <location>
        <begin position="6"/>
        <end position="23"/>
    </location>
</feature>
<keyword evidence="3" id="KW-1185">Reference proteome</keyword>
<dbReference type="NCBIfam" id="TIGR02833">
    <property type="entry name" value="spore_III_AB"/>
    <property type="match status" value="1"/>
</dbReference>
<dbReference type="EMBL" id="JAPQER010000002">
    <property type="protein sequence ID" value="MCY6483750.1"/>
    <property type="molecule type" value="Genomic_DNA"/>
</dbReference>
<sequence>MYLKFIGCILIIFGSTLIGFIYGENLKKRVQQLQELERVIYQLQNEIMYTHTPLPEIFIHAGEKCDKPIGEIFLEVSKLLLKNEVDNVYCAFNQVLKCNKSLLDLKDDDIKIILNLAKALGETDIDGHKNIISLTLLNLKKQIKNAEEIMNKNVKMYRYLGFSFGAILAIMIV</sequence>
<protein>
    <submittedName>
        <fullName evidence="2">Stage III sporulation protein SpoIIIAB</fullName>
    </submittedName>
</protein>
<dbReference type="InterPro" id="IPR014198">
    <property type="entry name" value="Spore_III_AB"/>
</dbReference>
<evidence type="ECO:0000313" key="2">
    <source>
        <dbReference type="EMBL" id="MCY6483750.1"/>
    </source>
</evidence>
<reference evidence="2" key="1">
    <citation type="submission" date="2022-12" db="EMBL/GenBank/DDBJ databases">
        <authorList>
            <person name="Wang J."/>
        </authorList>
    </citation>
    <scope>NUCLEOTIDE SEQUENCE</scope>
    <source>
        <strain evidence="2">HY-45-18</strain>
    </source>
</reference>
<evidence type="ECO:0000256" key="1">
    <source>
        <dbReference type="SAM" id="Phobius"/>
    </source>
</evidence>
<dbReference type="Pfam" id="PF09548">
    <property type="entry name" value="Spore_III_AB"/>
    <property type="match status" value="1"/>
</dbReference>
<proteinExistence type="predicted"/>
<dbReference type="PIRSF" id="PIRSF021435">
    <property type="entry name" value="SpoIIIAB"/>
    <property type="match status" value="1"/>
</dbReference>
<dbReference type="RefSeq" id="WP_268040026.1">
    <property type="nucleotide sequence ID" value="NZ_JAPQER010000002.1"/>
</dbReference>
<feature type="transmembrane region" description="Helical" evidence="1">
    <location>
        <begin position="156"/>
        <end position="172"/>
    </location>
</feature>